<evidence type="ECO:0000259" key="16">
    <source>
        <dbReference type="SMART" id="SM01351"/>
    </source>
</evidence>
<dbReference type="PANTHER" id="PTHR37016">
    <property type="match status" value="1"/>
</dbReference>
<dbReference type="SMART" id="SM01351">
    <property type="entry name" value="Aspzincin_M35"/>
    <property type="match status" value="1"/>
</dbReference>
<dbReference type="PRINTS" id="PR00768">
    <property type="entry name" value="DEUTEROLYSIN"/>
</dbReference>
<evidence type="ECO:0000256" key="13">
    <source>
        <dbReference type="PIRSR" id="PIRSR601384-1"/>
    </source>
</evidence>
<dbReference type="EMBL" id="ML733591">
    <property type="protein sequence ID" value="KAB8213590.1"/>
    <property type="molecule type" value="Genomic_DNA"/>
</dbReference>
<keyword evidence="7 14" id="KW-0479">Metal-binding</keyword>
<feature type="binding site" evidence="14">
    <location>
        <position position="290"/>
    </location>
    <ligand>
        <name>Zn(2+)</name>
        <dbReference type="ChEBI" id="CHEBI:29105"/>
        <note>catalytic</note>
    </ligand>
</feature>
<reference evidence="17 18" key="1">
    <citation type="submission" date="2019-04" db="EMBL/GenBank/DDBJ databases">
        <title>Fungal friends and foes A comparative genomics study of 23 Aspergillus species from section Flavi.</title>
        <authorList>
            <consortium name="DOE Joint Genome Institute"/>
            <person name="Kjaerbolling I."/>
            <person name="Vesth T.C."/>
            <person name="Frisvad J.C."/>
            <person name="Nybo J.L."/>
            <person name="Theobald S."/>
            <person name="Kildgaard S."/>
            <person name="Petersen T.I."/>
            <person name="Kuo A."/>
            <person name="Sato A."/>
            <person name="Lyhne E.K."/>
            <person name="Kogle M.E."/>
            <person name="Wiebenga A."/>
            <person name="Kun R.S."/>
            <person name="Lubbers R.J."/>
            <person name="Makela M.R."/>
            <person name="Barry K."/>
            <person name="Chovatia M."/>
            <person name="Clum A."/>
            <person name="Daum C."/>
            <person name="Haridas S."/>
            <person name="He G."/>
            <person name="LaButti K."/>
            <person name="Lipzen A."/>
            <person name="Mondo S."/>
            <person name="Pangilinan J."/>
            <person name="Riley R."/>
            <person name="Salamov A."/>
            <person name="Simmons B.A."/>
            <person name="Magnuson J.K."/>
            <person name="Henrissat B."/>
            <person name="Mortensen U.H."/>
            <person name="Larsen T.O."/>
            <person name="De vries R.P."/>
            <person name="Grigoriev I.V."/>
            <person name="Machida M."/>
            <person name="Baker S.E."/>
            <person name="Andersen M.R."/>
        </authorList>
    </citation>
    <scope>NUCLEOTIDE SEQUENCE [LARGE SCALE GENOMIC DNA]</scope>
    <source>
        <strain evidence="17 18">CBS 126849</strain>
    </source>
</reference>
<dbReference type="InterPro" id="IPR029463">
    <property type="entry name" value="Lys_MEP"/>
</dbReference>
<evidence type="ECO:0000256" key="1">
    <source>
        <dbReference type="ARBA" id="ARBA00001187"/>
    </source>
</evidence>
<evidence type="ECO:0000256" key="2">
    <source>
        <dbReference type="ARBA" id="ARBA00004613"/>
    </source>
</evidence>
<evidence type="ECO:0000256" key="8">
    <source>
        <dbReference type="ARBA" id="ARBA00022729"/>
    </source>
</evidence>
<evidence type="ECO:0000256" key="5">
    <source>
        <dbReference type="ARBA" id="ARBA00022670"/>
    </source>
</evidence>
<protein>
    <recommendedName>
        <fullName evidence="15">Neutral protease 2</fullName>
        <ecNumber evidence="15">3.4.24.39</ecNumber>
    </recommendedName>
    <alternativeName>
        <fullName evidence="15">Deuterolysin</fullName>
    </alternativeName>
</protein>
<evidence type="ECO:0000313" key="17">
    <source>
        <dbReference type="EMBL" id="KAB8213590.1"/>
    </source>
</evidence>
<dbReference type="CDD" id="cd11008">
    <property type="entry name" value="M35_deuterolysin_like"/>
    <property type="match status" value="1"/>
</dbReference>
<comment type="subcellular location">
    <subcellularLocation>
        <location evidence="2 15">Secreted</location>
    </subcellularLocation>
</comment>
<evidence type="ECO:0000256" key="4">
    <source>
        <dbReference type="ARBA" id="ARBA00022525"/>
    </source>
</evidence>
<dbReference type="InterPro" id="IPR001384">
    <property type="entry name" value="Peptidase_M35"/>
</dbReference>
<evidence type="ECO:0000256" key="9">
    <source>
        <dbReference type="ARBA" id="ARBA00022801"/>
    </source>
</evidence>
<name>A0A5N6EB18_9EURO</name>
<proteinExistence type="inferred from homology"/>
<evidence type="ECO:0000256" key="11">
    <source>
        <dbReference type="ARBA" id="ARBA00023049"/>
    </source>
</evidence>
<dbReference type="GO" id="GO:0006508">
    <property type="term" value="P:proteolysis"/>
    <property type="evidence" value="ECO:0007669"/>
    <property type="project" value="UniProtKB-KW"/>
</dbReference>
<evidence type="ECO:0000256" key="12">
    <source>
        <dbReference type="ARBA" id="ARBA00023145"/>
    </source>
</evidence>
<keyword evidence="4 15" id="KW-0964">Secreted</keyword>
<keyword evidence="5 15" id="KW-0645">Protease</keyword>
<keyword evidence="11 15" id="KW-0482">Metalloprotease</keyword>
<organism evidence="17 18">
    <name type="scientific">Aspergillus novoparasiticus</name>
    <dbReference type="NCBI Taxonomy" id="986946"/>
    <lineage>
        <taxon>Eukaryota</taxon>
        <taxon>Fungi</taxon>
        <taxon>Dikarya</taxon>
        <taxon>Ascomycota</taxon>
        <taxon>Pezizomycotina</taxon>
        <taxon>Eurotiomycetes</taxon>
        <taxon>Eurotiomycetidae</taxon>
        <taxon>Eurotiales</taxon>
        <taxon>Aspergillaceae</taxon>
        <taxon>Aspergillus</taxon>
        <taxon>Aspergillus subgen. Circumdati</taxon>
    </lineage>
</organism>
<dbReference type="GO" id="GO:0005576">
    <property type="term" value="C:extracellular region"/>
    <property type="evidence" value="ECO:0007669"/>
    <property type="project" value="UniProtKB-SubCell"/>
</dbReference>
<comment type="function">
    <text evidence="15">Secreted metalloproteinase that allows assimilation of proteinaceous substrates. Shows high activities on basic nuclear substrates such as histone and protamine.</text>
</comment>
<feature type="binding site" evidence="14">
    <location>
        <position position="279"/>
    </location>
    <ligand>
        <name>Zn(2+)</name>
        <dbReference type="ChEBI" id="CHEBI:29105"/>
        <note>catalytic</note>
    </ligand>
</feature>
<dbReference type="EC" id="3.4.24.39" evidence="15"/>
<comment type="similarity">
    <text evidence="3 15">Belongs to the peptidase M35 family.</text>
</comment>
<feature type="domain" description="Lysine-specific metallo-endopeptidase" evidence="16">
    <location>
        <begin position="178"/>
        <end position="318"/>
    </location>
</feature>
<dbReference type="InterPro" id="IPR024079">
    <property type="entry name" value="MetalloPept_cat_dom_sf"/>
</dbReference>
<feature type="binding site" evidence="14">
    <location>
        <position position="275"/>
    </location>
    <ligand>
        <name>Zn(2+)</name>
        <dbReference type="ChEBI" id="CHEBI:29105"/>
        <note>catalytic</note>
    </ligand>
</feature>
<dbReference type="Proteomes" id="UP000326799">
    <property type="component" value="Unassembled WGS sequence"/>
</dbReference>
<comment type="cofactor">
    <cofactor evidence="14 15">
        <name>Zn(2+)</name>
        <dbReference type="ChEBI" id="CHEBI:29105"/>
    </cofactor>
    <text evidence="14 15">Binds 1 zinc ion per subunit.</text>
</comment>
<keyword evidence="9 15" id="KW-0378">Hydrolase</keyword>
<evidence type="ECO:0000256" key="7">
    <source>
        <dbReference type="ARBA" id="ARBA00022723"/>
    </source>
</evidence>
<sequence length="324" mass="35677">MNSVLEVTLSRINDTRVKSSVKNNGTDNIRFAHLNFFGSSAPVKKISVFRANTEIEFEGVKLHFGAVGLTKESITCLATGEIVEDEVDLAYTTDLSAGGPVLIKSEGTVPIVTDGNITGYATYRSKALQLEIDGLKAAEKSRTLFRISHRRDYQCNSQSKDILMKAISTASRLVSIASEMALSSEETRFQGYFHTTEEQKRMLVSSRFRAVANEAKSGSLITYHCSDPYGLCTPNLIAYTWGYKNEIITCDRFYSQYPLLAKECDGADQATTIIHELTHVPAVYGPATRDIAYGYDAATQLAATEAVNNADNYSFYSLAVELQC</sequence>
<keyword evidence="6 15" id="KW-0165">Cleavage on pair of basic residues</keyword>
<dbReference type="GO" id="GO:0004222">
    <property type="term" value="F:metalloendopeptidase activity"/>
    <property type="evidence" value="ECO:0007669"/>
    <property type="project" value="InterPro"/>
</dbReference>
<dbReference type="Pfam" id="PF02102">
    <property type="entry name" value="Peptidase_M35"/>
    <property type="match status" value="1"/>
</dbReference>
<keyword evidence="12" id="KW-0865">Zymogen</keyword>
<evidence type="ECO:0000256" key="3">
    <source>
        <dbReference type="ARBA" id="ARBA00010279"/>
    </source>
</evidence>
<dbReference type="Gene3D" id="2.60.40.2970">
    <property type="match status" value="1"/>
</dbReference>
<keyword evidence="8" id="KW-0732">Signal</keyword>
<comment type="catalytic activity">
    <reaction evidence="1 15">
        <text>Preferential cleavage of bonds with hydrophobic residues in P1'. Also 3-Asn-|-Gln-4 and 8-Gly-|-Ser-9 bonds in insulin B chain.</text>
        <dbReference type="EC" id="3.4.24.39"/>
    </reaction>
</comment>
<keyword evidence="10 14" id="KW-0862">Zinc</keyword>
<dbReference type="InterPro" id="IPR050414">
    <property type="entry name" value="Fungal_M35_metalloproteases"/>
</dbReference>
<keyword evidence="18" id="KW-1185">Reference proteome</keyword>
<evidence type="ECO:0000256" key="6">
    <source>
        <dbReference type="ARBA" id="ARBA00022685"/>
    </source>
</evidence>
<evidence type="ECO:0000256" key="15">
    <source>
        <dbReference type="RuleBase" id="RU361126"/>
    </source>
</evidence>
<gene>
    <name evidence="17" type="ORF">BDV33DRAFT_196822</name>
</gene>
<evidence type="ECO:0000313" key="18">
    <source>
        <dbReference type="Proteomes" id="UP000326799"/>
    </source>
</evidence>
<dbReference type="PANTHER" id="PTHR37016:SF7">
    <property type="entry name" value="NEUTRAL PROTEASE 2"/>
    <property type="match status" value="1"/>
</dbReference>
<dbReference type="AlphaFoldDB" id="A0A5N6EB18"/>
<dbReference type="SUPFAM" id="SSF55486">
    <property type="entry name" value="Metalloproteases ('zincins'), catalytic domain"/>
    <property type="match status" value="1"/>
</dbReference>
<dbReference type="Gene3D" id="3.40.390.10">
    <property type="entry name" value="Collagenase (Catalytic Domain)"/>
    <property type="match status" value="1"/>
</dbReference>
<dbReference type="GO" id="GO:0046872">
    <property type="term" value="F:metal ion binding"/>
    <property type="evidence" value="ECO:0007669"/>
    <property type="project" value="UniProtKB-KW"/>
</dbReference>
<evidence type="ECO:0000256" key="14">
    <source>
        <dbReference type="PIRSR" id="PIRSR601384-2"/>
    </source>
</evidence>
<feature type="active site" evidence="13">
    <location>
        <position position="276"/>
    </location>
</feature>
<accession>A0A5N6EB18</accession>
<evidence type="ECO:0000256" key="10">
    <source>
        <dbReference type="ARBA" id="ARBA00022833"/>
    </source>
</evidence>